<dbReference type="Pfam" id="PF08161">
    <property type="entry name" value="RRP12_HEAT"/>
    <property type="match status" value="1"/>
</dbReference>
<dbReference type="Gene3D" id="1.25.10.10">
    <property type="entry name" value="Leucine-rich Repeat Variant"/>
    <property type="match status" value="1"/>
</dbReference>
<comment type="similarity">
    <text evidence="2">Belongs to the RRP12 family.</text>
</comment>
<feature type="domain" description="RRP12 HEAT" evidence="5">
    <location>
        <begin position="404"/>
        <end position="675"/>
    </location>
</feature>
<evidence type="ECO:0000259" key="5">
    <source>
        <dbReference type="Pfam" id="PF08161"/>
    </source>
</evidence>
<dbReference type="InterPro" id="IPR057860">
    <property type="entry name" value="HEAT_RRP12_N"/>
</dbReference>
<proteinExistence type="inferred from homology"/>
<comment type="caution">
    <text evidence="7">The sequence shown here is derived from an EMBL/GenBank/DDBJ whole genome shotgun (WGS) entry which is preliminary data.</text>
</comment>
<dbReference type="EMBL" id="CAJOBC010001866">
    <property type="protein sequence ID" value="CAF3703015.1"/>
    <property type="molecule type" value="Genomic_DNA"/>
</dbReference>
<evidence type="ECO:0000313" key="9">
    <source>
        <dbReference type="Proteomes" id="UP000663829"/>
    </source>
</evidence>
<dbReference type="SUPFAM" id="SSF48371">
    <property type="entry name" value="ARM repeat"/>
    <property type="match status" value="1"/>
</dbReference>
<dbReference type="GO" id="GO:0005634">
    <property type="term" value="C:nucleus"/>
    <property type="evidence" value="ECO:0007669"/>
    <property type="project" value="UniProtKB-SubCell"/>
</dbReference>
<evidence type="ECO:0000259" key="6">
    <source>
        <dbReference type="Pfam" id="PF25772"/>
    </source>
</evidence>
<comment type="subcellular location">
    <subcellularLocation>
        <location evidence="1">Nucleus</location>
    </subcellularLocation>
</comment>
<evidence type="ECO:0008006" key="10">
    <source>
        <dbReference type="Google" id="ProtNLM"/>
    </source>
</evidence>
<dbReference type="Proteomes" id="UP000663829">
    <property type="component" value="Unassembled WGS sequence"/>
</dbReference>
<keyword evidence="9" id="KW-1185">Reference proteome</keyword>
<sequence>MKIRLNRSKGLKWKKHGASSSNPTTKKHRDNVKNQLLGHGQNSTDHLTKGALDELIESNLFDSDATSQSTFHSWATRWTDCTNVTFNKLYRYWNMNSSLYKETLAVLAAVTEVIRDKTGQESELEYFAAFMTTLQTVESEESLSAVLYLISMVIRRINKNILQAKFSEIANAFSTILQQYISSSQTTLLRSALFSLSWVCKLQDRYVWNEISNQTFFNTLLIYIIHPNAKVRKACHKAVSIVLCASDICLTSDDPHPMAVITGKYCLQTIEEKGGIGDLQNTLYVLNLLKSIISVLPKTSVKSICECLLRLMTLKNVSISSTCMNVFHNLFSDCPKKTTITPDMNSQIIAALFEYQPGENDQQQIVLWLSVIEQAYIHLNRFDQNLTLSHLPKLFTICMNCLLSSHKQVYVASTNVLMSMMKLVLKPQCELIHDEYKRLGSNSLLSKLFVIIEQGLTYSYSSVWNFVLHLLKDMFDIIGKEQFNLCKNCLASLAGLRSTDDFSFMSELDATVGRSIRIFGPKLILDVIPLNLTGTDADTKLEQSWLLPLLRDNIVRTELSHFVNYFLPFAFKLKASAEALKVKGDNTKSTLLNTLQDQIWSLFPAYCNHATDILISLKAIAKGIGTSLTNRPDIRLYLLAGLRNLISKCDNENDQIEVGKYAKNYLPLLFNIYTSEKWKLSRDPVRQSLFETLKRYLTITNQTLCQTFFQRCMEKYNGNDIEQSTLTYLLDIIFVLVPYIDTEQLQLLEEKLKQILITSQNDQKQHRGIIKKCYRILEQLCSRKTDILKQFINEKRSQFLLEHLLASLPKSKSVWKGLVGKCGK</sequence>
<gene>
    <name evidence="7" type="ORF">GPM918_LOCUS9822</name>
    <name evidence="8" type="ORF">SRO942_LOCUS9818</name>
</gene>
<feature type="region of interest" description="Disordered" evidence="4">
    <location>
        <begin position="1"/>
        <end position="30"/>
    </location>
</feature>
<dbReference type="Proteomes" id="UP000681722">
    <property type="component" value="Unassembled WGS sequence"/>
</dbReference>
<accession>A0A814BAP0</accession>
<evidence type="ECO:0000256" key="3">
    <source>
        <dbReference type="ARBA" id="ARBA00023242"/>
    </source>
</evidence>
<evidence type="ECO:0000256" key="2">
    <source>
        <dbReference type="ARBA" id="ARBA00007690"/>
    </source>
</evidence>
<dbReference type="Pfam" id="PF25772">
    <property type="entry name" value="HEAT_RRP12_N"/>
    <property type="match status" value="1"/>
</dbReference>
<dbReference type="PANTHER" id="PTHR48287">
    <property type="entry name" value="ARM REPEAT SUPERFAMILY PROTEIN"/>
    <property type="match status" value="1"/>
</dbReference>
<evidence type="ECO:0000256" key="4">
    <source>
        <dbReference type="SAM" id="MobiDB-lite"/>
    </source>
</evidence>
<evidence type="ECO:0000313" key="7">
    <source>
        <dbReference type="EMBL" id="CAF0924145.1"/>
    </source>
</evidence>
<dbReference type="PANTHER" id="PTHR48287:SF1">
    <property type="entry name" value="ARM REPEAT SUPERFAMILY PROTEIN"/>
    <property type="match status" value="1"/>
</dbReference>
<reference evidence="7" key="1">
    <citation type="submission" date="2021-02" db="EMBL/GenBank/DDBJ databases">
        <authorList>
            <person name="Nowell W R."/>
        </authorList>
    </citation>
    <scope>NUCLEOTIDE SEQUENCE</scope>
</reference>
<dbReference type="InterPro" id="IPR052087">
    <property type="entry name" value="RRP12"/>
</dbReference>
<dbReference type="OrthoDB" id="2192888at2759"/>
<evidence type="ECO:0000256" key="1">
    <source>
        <dbReference type="ARBA" id="ARBA00004123"/>
    </source>
</evidence>
<dbReference type="AlphaFoldDB" id="A0A814BAP0"/>
<protein>
    <recommendedName>
        <fullName evidence="10">RRP12-like protein</fullName>
    </recommendedName>
</protein>
<keyword evidence="3" id="KW-0539">Nucleus</keyword>
<feature type="compositionally biased region" description="Basic residues" evidence="4">
    <location>
        <begin position="1"/>
        <end position="17"/>
    </location>
</feature>
<evidence type="ECO:0000313" key="8">
    <source>
        <dbReference type="EMBL" id="CAF3703015.1"/>
    </source>
</evidence>
<feature type="domain" description="RRP12 N-terminal HEAT" evidence="6">
    <location>
        <begin position="91"/>
        <end position="332"/>
    </location>
</feature>
<name>A0A814BAP0_9BILA</name>
<dbReference type="EMBL" id="CAJNOQ010001867">
    <property type="protein sequence ID" value="CAF0924145.1"/>
    <property type="molecule type" value="Genomic_DNA"/>
</dbReference>
<organism evidence="7 9">
    <name type="scientific">Didymodactylos carnosus</name>
    <dbReference type="NCBI Taxonomy" id="1234261"/>
    <lineage>
        <taxon>Eukaryota</taxon>
        <taxon>Metazoa</taxon>
        <taxon>Spiralia</taxon>
        <taxon>Gnathifera</taxon>
        <taxon>Rotifera</taxon>
        <taxon>Eurotatoria</taxon>
        <taxon>Bdelloidea</taxon>
        <taxon>Philodinida</taxon>
        <taxon>Philodinidae</taxon>
        <taxon>Didymodactylos</taxon>
    </lineage>
</organism>
<dbReference type="InterPro" id="IPR011989">
    <property type="entry name" value="ARM-like"/>
</dbReference>
<dbReference type="InterPro" id="IPR016024">
    <property type="entry name" value="ARM-type_fold"/>
</dbReference>
<dbReference type="InterPro" id="IPR012978">
    <property type="entry name" value="HEAT_RRP12"/>
</dbReference>